<sequence>MMMNCKQATRLLSERMERSLTTKEKLALRLHTCMCSSCRRFGNQMDDIRLLSKAYMSTELEDKEK</sequence>
<evidence type="ECO:0000259" key="1">
    <source>
        <dbReference type="Pfam" id="PF13490"/>
    </source>
</evidence>
<keyword evidence="2" id="KW-0863">Zinc-finger</keyword>
<name>A0A1M5CM75_VIBGA</name>
<feature type="domain" description="Putative zinc-finger" evidence="1">
    <location>
        <begin position="5"/>
        <end position="39"/>
    </location>
</feature>
<dbReference type="AlphaFoldDB" id="A0A1M5CM75"/>
<reference evidence="3" key="1">
    <citation type="submission" date="2016-11" db="EMBL/GenBank/DDBJ databases">
        <authorList>
            <person name="Varghese N."/>
            <person name="Submissions S."/>
        </authorList>
    </citation>
    <scope>NUCLEOTIDE SEQUENCE [LARGE SCALE GENOMIC DNA]</scope>
    <source>
        <strain evidence="3">DSM 21264</strain>
    </source>
</reference>
<evidence type="ECO:0000313" key="3">
    <source>
        <dbReference type="Proteomes" id="UP000184159"/>
    </source>
</evidence>
<dbReference type="Pfam" id="PF13490">
    <property type="entry name" value="zf-HC2"/>
    <property type="match status" value="1"/>
</dbReference>
<protein>
    <submittedName>
        <fullName evidence="2">Putative zinc-finger</fullName>
    </submittedName>
</protein>
<gene>
    <name evidence="2" type="ORF">SAMN02745781_02613</name>
</gene>
<keyword evidence="3" id="KW-1185">Reference proteome</keyword>
<organism evidence="2 3">
    <name type="scientific">Vibrio gazogenes DSM 21264 = NBRC 103151</name>
    <dbReference type="NCBI Taxonomy" id="1123492"/>
    <lineage>
        <taxon>Bacteria</taxon>
        <taxon>Pseudomonadati</taxon>
        <taxon>Pseudomonadota</taxon>
        <taxon>Gammaproteobacteria</taxon>
        <taxon>Vibrionales</taxon>
        <taxon>Vibrionaceae</taxon>
        <taxon>Vibrio</taxon>
    </lineage>
</organism>
<proteinExistence type="predicted"/>
<dbReference type="GO" id="GO:0008270">
    <property type="term" value="F:zinc ion binding"/>
    <property type="evidence" value="ECO:0007669"/>
    <property type="project" value="UniProtKB-KW"/>
</dbReference>
<keyword evidence="2" id="KW-0862">Zinc</keyword>
<dbReference type="InterPro" id="IPR027383">
    <property type="entry name" value="Znf_put"/>
</dbReference>
<evidence type="ECO:0000313" key="2">
    <source>
        <dbReference type="EMBL" id="SHF55823.1"/>
    </source>
</evidence>
<dbReference type="Proteomes" id="UP000184159">
    <property type="component" value="Unassembled WGS sequence"/>
</dbReference>
<accession>A0A1M5CM75</accession>
<keyword evidence="2" id="KW-0479">Metal-binding</keyword>
<dbReference type="EMBL" id="FQUH01000012">
    <property type="protein sequence ID" value="SHF55823.1"/>
    <property type="molecule type" value="Genomic_DNA"/>
</dbReference>